<accession>A0A1I2GXJ7</accession>
<feature type="domain" description="Conserved hypothetical protein CHP02391" evidence="1">
    <location>
        <begin position="125"/>
        <end position="241"/>
    </location>
</feature>
<dbReference type="Proteomes" id="UP000199119">
    <property type="component" value="Unassembled WGS sequence"/>
</dbReference>
<dbReference type="EMBL" id="FONX01000017">
    <property type="protein sequence ID" value="SFF22142.1"/>
    <property type="molecule type" value="Genomic_DNA"/>
</dbReference>
<proteinExistence type="predicted"/>
<dbReference type="AlphaFoldDB" id="A0A1I2GXJ7"/>
<name>A0A1I2GXJ7_9BURK</name>
<protein>
    <submittedName>
        <fullName evidence="2">TIGR02391 family protein</fullName>
    </submittedName>
</protein>
<dbReference type="NCBIfam" id="TIGR02391">
    <property type="entry name" value="hypoth_ymh"/>
    <property type="match status" value="1"/>
</dbReference>
<evidence type="ECO:0000313" key="3">
    <source>
        <dbReference type="Proteomes" id="UP000199119"/>
    </source>
</evidence>
<evidence type="ECO:0000259" key="1">
    <source>
        <dbReference type="Pfam" id="PF09509"/>
    </source>
</evidence>
<gene>
    <name evidence="2" type="ORF">SAMN04489711_11785</name>
</gene>
<reference evidence="3" key="1">
    <citation type="submission" date="2016-10" db="EMBL/GenBank/DDBJ databases">
        <authorList>
            <person name="Varghese N."/>
            <person name="Submissions S."/>
        </authorList>
    </citation>
    <scope>NUCLEOTIDE SEQUENCE [LARGE SCALE GENOMIC DNA]</scope>
    <source>
        <strain evidence="3">DSM 27981</strain>
    </source>
</reference>
<dbReference type="Pfam" id="PF09509">
    <property type="entry name" value="Hypoth_Ymh"/>
    <property type="match status" value="1"/>
</dbReference>
<organism evidence="2 3">
    <name type="scientific">Paracidovorax wautersii</name>
    <dbReference type="NCBI Taxonomy" id="1177982"/>
    <lineage>
        <taxon>Bacteria</taxon>
        <taxon>Pseudomonadati</taxon>
        <taxon>Pseudomonadota</taxon>
        <taxon>Betaproteobacteria</taxon>
        <taxon>Burkholderiales</taxon>
        <taxon>Comamonadaceae</taxon>
        <taxon>Paracidovorax</taxon>
    </lineage>
</organism>
<keyword evidence="3" id="KW-1185">Reference proteome</keyword>
<dbReference type="InterPro" id="IPR012654">
    <property type="entry name" value="CHP02391"/>
</dbReference>
<evidence type="ECO:0000313" key="2">
    <source>
        <dbReference type="EMBL" id="SFF22142.1"/>
    </source>
</evidence>
<sequence>MCDRVSEDLRRYDKGVPYDELKIGTTFATIVEPMIANDDLVPELRKVVPATAIHALKRAIRSVSGTTSYSQGTAEQAYGNAVAIMKGALQRLVQAQTATAEVAAENTGPGPLAVASAFPRVEDLLHPAIVTHAVPLFRNGHLRDAVLTGVVAVFDMIRARTGLDLDGKDLVGQAFGMNNGRLIFSEVDSLSGQNDQKGFMMIFEGVYTGVRNVKAHSLTHDLTEVKAIQYLVTLSLLARRVDECKLRA</sequence>